<dbReference type="PROSITE" id="PS01005">
    <property type="entry name" value="FORMATE_NITRITE_TP_1"/>
    <property type="match status" value="1"/>
</dbReference>
<dbReference type="NCBIfam" id="TIGR00790">
    <property type="entry name" value="fnt"/>
    <property type="match status" value="1"/>
</dbReference>
<feature type="transmembrane region" description="Helical" evidence="6">
    <location>
        <begin position="182"/>
        <end position="201"/>
    </location>
</feature>
<feature type="transmembrane region" description="Helical" evidence="6">
    <location>
        <begin position="104"/>
        <end position="127"/>
    </location>
</feature>
<dbReference type="PANTHER" id="PTHR30520:SF6">
    <property type="entry name" value="FORMATE_NITRATE FAMILY TRANSPORTER (EUROFUNG)"/>
    <property type="match status" value="1"/>
</dbReference>
<keyword evidence="4 6" id="KW-0472">Membrane</keyword>
<dbReference type="InterPro" id="IPR024002">
    <property type="entry name" value="For/NO2_transpt_CS"/>
</dbReference>
<feature type="transmembrane region" description="Helical" evidence="6">
    <location>
        <begin position="242"/>
        <end position="268"/>
    </location>
</feature>
<keyword evidence="3 6" id="KW-1133">Transmembrane helix</keyword>
<evidence type="ECO:0000256" key="1">
    <source>
        <dbReference type="ARBA" id="ARBA00004141"/>
    </source>
</evidence>
<evidence type="ECO:0000256" key="4">
    <source>
        <dbReference type="ARBA" id="ARBA00023136"/>
    </source>
</evidence>
<evidence type="ECO:0000256" key="5">
    <source>
        <dbReference type="ARBA" id="ARBA00049660"/>
    </source>
</evidence>
<evidence type="ECO:0000313" key="8">
    <source>
        <dbReference type="Proteomes" id="UP000052015"/>
    </source>
</evidence>
<dbReference type="GO" id="GO:0005886">
    <property type="term" value="C:plasma membrane"/>
    <property type="evidence" value="ECO:0007669"/>
    <property type="project" value="TreeGrafter"/>
</dbReference>
<dbReference type="InterPro" id="IPR000292">
    <property type="entry name" value="For/NO2_transpt"/>
</dbReference>
<sequence>MERRMITPPEMVDDAINIGIKKAKSETIQTVIGGILAGAYIAVGAVAAAIASHSVENYGLSKFIAGAVFPVGLMMVIICGGELFTGNTLLLVANKDGKISLSQVLRNWGIVYFTNMIGAFLVAYFAFASGTFDANGGKIGGYALKVAAYKAGLPFYKALISGILCNVLVCLAVWASYAAKDIVSKIFAIWFPIMAFVISGYEHSVANMYYFSAGILAKLNPAYAEALNITADKLDKINATHIISNLIPVTLGNIIGGGIFVGLAYYYLYKVPQYKKEKISMSA</sequence>
<name>A0A0R3JUE9_CALMK</name>
<dbReference type="PANTHER" id="PTHR30520">
    <property type="entry name" value="FORMATE TRANSPORTER-RELATED"/>
    <property type="match status" value="1"/>
</dbReference>
<evidence type="ECO:0000256" key="2">
    <source>
        <dbReference type="ARBA" id="ARBA00022692"/>
    </source>
</evidence>
<dbReference type="EMBL" id="LKHP01000004">
    <property type="protein sequence ID" value="KRQ87137.1"/>
    <property type="molecule type" value="Genomic_DNA"/>
</dbReference>
<keyword evidence="8" id="KW-1185">Reference proteome</keyword>
<feature type="transmembrane region" description="Helical" evidence="6">
    <location>
        <begin position="155"/>
        <end position="175"/>
    </location>
</feature>
<comment type="subcellular location">
    <subcellularLocation>
        <location evidence="1">Membrane</location>
        <topology evidence="1">Multi-pass membrane protein</topology>
    </subcellularLocation>
</comment>
<dbReference type="OrthoDB" id="9786493at2"/>
<dbReference type="PROSITE" id="PS01006">
    <property type="entry name" value="FORMATE_NITRITE_TP_2"/>
    <property type="match status" value="1"/>
</dbReference>
<organism evidence="7 8">
    <name type="scientific">Caloramator mitchellensis</name>
    <dbReference type="NCBI Taxonomy" id="908809"/>
    <lineage>
        <taxon>Bacteria</taxon>
        <taxon>Bacillati</taxon>
        <taxon>Bacillota</taxon>
        <taxon>Clostridia</taxon>
        <taxon>Eubacteriales</taxon>
        <taxon>Clostridiaceae</taxon>
        <taxon>Caloramator</taxon>
    </lineage>
</organism>
<keyword evidence="2 6" id="KW-0812">Transmembrane</keyword>
<accession>A0A0R3JUE9</accession>
<dbReference type="PATRIC" id="fig|908809.3.peg.947"/>
<evidence type="ECO:0000256" key="3">
    <source>
        <dbReference type="ARBA" id="ARBA00022989"/>
    </source>
</evidence>
<dbReference type="GO" id="GO:0015499">
    <property type="term" value="F:formate transmembrane transporter activity"/>
    <property type="evidence" value="ECO:0007669"/>
    <property type="project" value="TreeGrafter"/>
</dbReference>
<feature type="transmembrane region" description="Helical" evidence="6">
    <location>
        <begin position="63"/>
        <end position="92"/>
    </location>
</feature>
<evidence type="ECO:0000313" key="7">
    <source>
        <dbReference type="EMBL" id="KRQ87137.1"/>
    </source>
</evidence>
<dbReference type="Gene3D" id="1.20.1080.10">
    <property type="entry name" value="Glycerol uptake facilitator protein"/>
    <property type="match status" value="1"/>
</dbReference>
<dbReference type="RefSeq" id="WP_057977626.1">
    <property type="nucleotide sequence ID" value="NZ_LKHP01000004.1"/>
</dbReference>
<dbReference type="Pfam" id="PF01226">
    <property type="entry name" value="Form_Nir_trans"/>
    <property type="match status" value="1"/>
</dbReference>
<proteinExistence type="inferred from homology"/>
<comment type="caution">
    <text evidence="7">The sequence shown here is derived from an EMBL/GenBank/DDBJ whole genome shotgun (WGS) entry which is preliminary data.</text>
</comment>
<evidence type="ECO:0000256" key="6">
    <source>
        <dbReference type="SAM" id="Phobius"/>
    </source>
</evidence>
<dbReference type="InterPro" id="IPR023271">
    <property type="entry name" value="Aquaporin-like"/>
</dbReference>
<protein>
    <submittedName>
        <fullName evidence="7">Putative formate transporter 1</fullName>
    </submittedName>
</protein>
<feature type="transmembrane region" description="Helical" evidence="6">
    <location>
        <begin position="31"/>
        <end position="51"/>
    </location>
</feature>
<gene>
    <name evidence="7" type="primary">focA</name>
    <name evidence="7" type="ORF">ABG79_00935</name>
</gene>
<dbReference type="Proteomes" id="UP000052015">
    <property type="component" value="Unassembled WGS sequence"/>
</dbReference>
<reference evidence="7 8" key="1">
    <citation type="submission" date="2015-09" db="EMBL/GenBank/DDBJ databases">
        <title>Draft genome sequence of a Caloramator mitchellensis, a moderate thermophile from the Great Artesian Basin of Australia.</title>
        <authorList>
            <person name="Patel B.K."/>
        </authorList>
    </citation>
    <scope>NUCLEOTIDE SEQUENCE [LARGE SCALE GENOMIC DNA]</scope>
    <source>
        <strain evidence="7 8">VF08</strain>
    </source>
</reference>
<comment type="similarity">
    <text evidence="5">Belongs to the FNT transporter (TC 1.A.16) family.</text>
</comment>
<dbReference type="STRING" id="908809.ABG79_00935"/>
<dbReference type="AlphaFoldDB" id="A0A0R3JUE9"/>